<protein>
    <submittedName>
        <fullName evidence="2">Sulfurtransferase TusA family protein</fullName>
    </submittedName>
</protein>
<dbReference type="Gene3D" id="3.30.110.40">
    <property type="entry name" value="TusA-like domain"/>
    <property type="match status" value="1"/>
</dbReference>
<dbReference type="InterPro" id="IPR001455">
    <property type="entry name" value="TusA-like"/>
</dbReference>
<dbReference type="InterPro" id="IPR036868">
    <property type="entry name" value="TusA-like_sf"/>
</dbReference>
<dbReference type="PROSITE" id="PS01148">
    <property type="entry name" value="UPF0033"/>
    <property type="match status" value="1"/>
</dbReference>
<name>A0AAE3FLR8_9CREN</name>
<feature type="domain" description="UPF0033" evidence="1">
    <location>
        <begin position="16"/>
        <end position="40"/>
    </location>
</feature>
<dbReference type="PANTHER" id="PTHR33279:SF18">
    <property type="entry name" value="SULFUR CARRIER PROTEIN MJ0990-RELATED"/>
    <property type="match status" value="1"/>
</dbReference>
<dbReference type="PANTHER" id="PTHR33279">
    <property type="entry name" value="SULFUR CARRIER PROTEIN YEDF-RELATED"/>
    <property type="match status" value="1"/>
</dbReference>
<organism evidence="2">
    <name type="scientific">Candidatus Aramenus sulfurataquae</name>
    <dbReference type="NCBI Taxonomy" id="1326980"/>
    <lineage>
        <taxon>Archaea</taxon>
        <taxon>Thermoproteota</taxon>
        <taxon>Thermoprotei</taxon>
        <taxon>Sulfolobales</taxon>
        <taxon>Sulfolobaceae</taxon>
        <taxon>Candidatus Aramenus</taxon>
    </lineage>
</organism>
<gene>
    <name evidence="2" type="ORF">TQ35_006880</name>
</gene>
<accession>A0AAE3FLR8</accession>
<evidence type="ECO:0000259" key="1">
    <source>
        <dbReference type="PROSITE" id="PS01148"/>
    </source>
</evidence>
<proteinExistence type="predicted"/>
<reference evidence="2" key="1">
    <citation type="submission" date="2022-05" db="EMBL/GenBank/DDBJ databases">
        <title>Metagenome Sequencing of an Archaeal-Dominated Microbial Community from a Hot Spring at the Los Azufres Geothermal Field, Mexico.</title>
        <authorList>
            <person name="Marin-Paredes R."/>
            <person name="Martinez-Romero E."/>
            <person name="Servin-Garciduenas L.E."/>
        </authorList>
    </citation>
    <scope>NUCLEOTIDE SEQUENCE</scope>
    <source>
        <strain evidence="2">AZ1-454</strain>
    </source>
</reference>
<dbReference type="SUPFAM" id="SSF64307">
    <property type="entry name" value="SirA-like"/>
    <property type="match status" value="1"/>
</dbReference>
<dbReference type="AlphaFoldDB" id="A0AAE3FLR8"/>
<dbReference type="EMBL" id="JZWS02000006">
    <property type="protein sequence ID" value="MCL7344278.1"/>
    <property type="molecule type" value="Genomic_DNA"/>
</dbReference>
<comment type="caution">
    <text evidence="2">The sequence shown here is derived from an EMBL/GenBank/DDBJ whole genome shotgun (WGS) entry which is preliminary data.</text>
</comment>
<sequence length="84" mass="9426">MTIEDKLRNSKPSKVLDLRGEACPEPQIEIVKALNQLKSGEVLEVISDEEPLDSSIQSICKSRGFPCISIKRGENEFVVRILKE</sequence>
<dbReference type="Pfam" id="PF01206">
    <property type="entry name" value="TusA"/>
    <property type="match status" value="1"/>
</dbReference>
<evidence type="ECO:0000313" key="2">
    <source>
        <dbReference type="EMBL" id="MCL7344278.1"/>
    </source>
</evidence>
<dbReference type="CDD" id="cd00291">
    <property type="entry name" value="SirA_YedF_YeeD"/>
    <property type="match status" value="1"/>
</dbReference>